<dbReference type="PRINTS" id="PR01488">
    <property type="entry name" value="RTXTOXINA"/>
</dbReference>
<name>A0A418ZWC0_9RHOB</name>
<dbReference type="InterPro" id="IPR018511">
    <property type="entry name" value="Hemolysin-typ_Ca-bd_CS"/>
</dbReference>
<keyword evidence="5" id="KW-0677">Repeat</keyword>
<dbReference type="GO" id="GO:0005576">
    <property type="term" value="C:extracellular region"/>
    <property type="evidence" value="ECO:0007669"/>
    <property type="project" value="UniProtKB-SubCell"/>
</dbReference>
<organism evidence="8 9">
    <name type="scientific">Paracoccus siganidrum</name>
    <dbReference type="NCBI Taxonomy" id="1276757"/>
    <lineage>
        <taxon>Bacteria</taxon>
        <taxon>Pseudomonadati</taxon>
        <taxon>Pseudomonadota</taxon>
        <taxon>Alphaproteobacteria</taxon>
        <taxon>Rhodobacterales</taxon>
        <taxon>Paracoccaceae</taxon>
        <taxon>Paracoccus</taxon>
    </lineage>
</organism>
<dbReference type="GO" id="GO:0090729">
    <property type="term" value="F:toxin activity"/>
    <property type="evidence" value="ECO:0007669"/>
    <property type="project" value="UniProtKB-KW"/>
</dbReference>
<dbReference type="PANTHER" id="PTHR38340">
    <property type="entry name" value="S-LAYER PROTEIN"/>
    <property type="match status" value="1"/>
</dbReference>
<dbReference type="Gene3D" id="2.150.10.10">
    <property type="entry name" value="Serralysin-like metalloprotease, C-terminal"/>
    <property type="match status" value="4"/>
</dbReference>
<dbReference type="InterPro" id="IPR003995">
    <property type="entry name" value="RTX_toxin_determinant-A"/>
</dbReference>
<dbReference type="AlphaFoldDB" id="A0A418ZWC0"/>
<reference evidence="9" key="1">
    <citation type="submission" date="2018-09" db="EMBL/GenBank/DDBJ databases">
        <title>Paracoccus onubensis nov. sp. a moderate halophilic bacterium isolated from Gruta de las Maravillas (Aracena, Spain).</title>
        <authorList>
            <person name="Jurado V."/>
            <person name="Gutierrez-Patricio S."/>
            <person name="Gonzalez-Pimentel J.L."/>
            <person name="Miller A.Z."/>
            <person name="Laiz L."/>
            <person name="Saiz-Jimenez C."/>
        </authorList>
    </citation>
    <scope>NUCLEOTIDE SEQUENCE [LARGE SCALE GENOMIC DNA]</scope>
    <source>
        <strain evidence="9">DSM 26381</strain>
    </source>
</reference>
<dbReference type="InterPro" id="IPR001343">
    <property type="entry name" value="Hemolysn_Ca-bd"/>
</dbReference>
<comment type="subcellular location">
    <subcellularLocation>
        <location evidence="1">Membrane</location>
    </subcellularLocation>
    <subcellularLocation>
        <location evidence="2">Secreted</location>
    </subcellularLocation>
</comment>
<comment type="caution">
    <text evidence="8">The sequence shown here is derived from an EMBL/GenBank/DDBJ whole genome shotgun (WGS) entry which is preliminary data.</text>
</comment>
<dbReference type="Pfam" id="PF00353">
    <property type="entry name" value="HemolysinCabind"/>
    <property type="match status" value="7"/>
</dbReference>
<dbReference type="PANTHER" id="PTHR38340:SF1">
    <property type="entry name" value="S-LAYER PROTEIN"/>
    <property type="match status" value="1"/>
</dbReference>
<keyword evidence="4" id="KW-0800">Toxin</keyword>
<dbReference type="PROSITE" id="PS00330">
    <property type="entry name" value="HEMOLYSIN_CALCIUM"/>
    <property type="match status" value="11"/>
</dbReference>
<evidence type="ECO:0000256" key="7">
    <source>
        <dbReference type="ARBA" id="ARBA00023136"/>
    </source>
</evidence>
<evidence type="ECO:0000313" key="9">
    <source>
        <dbReference type="Proteomes" id="UP000283587"/>
    </source>
</evidence>
<keyword evidence="9" id="KW-1185">Reference proteome</keyword>
<gene>
    <name evidence="8" type="ORF">D3P05_20700</name>
</gene>
<evidence type="ECO:0000256" key="4">
    <source>
        <dbReference type="ARBA" id="ARBA00022656"/>
    </source>
</evidence>
<keyword evidence="6" id="KW-0843">Virulence</keyword>
<evidence type="ECO:0000313" key="8">
    <source>
        <dbReference type="EMBL" id="RJL04789.1"/>
    </source>
</evidence>
<dbReference type="InterPro" id="IPR011049">
    <property type="entry name" value="Serralysin-like_metalloprot_C"/>
</dbReference>
<evidence type="ECO:0000256" key="5">
    <source>
        <dbReference type="ARBA" id="ARBA00022737"/>
    </source>
</evidence>
<proteinExistence type="predicted"/>
<dbReference type="Proteomes" id="UP000283587">
    <property type="component" value="Unassembled WGS sequence"/>
</dbReference>
<keyword evidence="3" id="KW-0964">Secreted</keyword>
<dbReference type="GO" id="GO:0005509">
    <property type="term" value="F:calcium ion binding"/>
    <property type="evidence" value="ECO:0007669"/>
    <property type="project" value="InterPro"/>
</dbReference>
<protein>
    <submittedName>
        <fullName evidence="8">Calcium-binding protein</fullName>
    </submittedName>
</protein>
<dbReference type="OrthoDB" id="7762442at2"/>
<evidence type="ECO:0000256" key="1">
    <source>
        <dbReference type="ARBA" id="ARBA00004370"/>
    </source>
</evidence>
<dbReference type="GO" id="GO:0016020">
    <property type="term" value="C:membrane"/>
    <property type="evidence" value="ECO:0007669"/>
    <property type="project" value="UniProtKB-SubCell"/>
</dbReference>
<sequence>MSNPSMPHDAITYNDGDLLMLGTPSFAGPATATLRAPAYAHVSVSIPDRIELREGQSVLVTLGFNNMTMNSVSYNYGISTVGGTASPNDLAPASGSGSMSIWSTSPTSRSTQFQITANRDGQAEETETAYLNISLGGNMPFVDGTYSKRIEIAIIDDNRTIGTARNDILYGTSGADEFAGGAGNDTYHVTAGDSILELAGEGIDRVVAGIDWTLGNHVENLTLTGSADLAGRGNALDNLLTGNAGNNRLEGFAGNDTLVGGAGHDLLLGGNGNDLLQGDAGNDTLRGGGGDDRLWGGAGNDLLEGGIGNDTLIGHGGNDRLIGGAGDDLLNGGAGNDHLNGGNGHDLLNGDGGNDTLIGGAGNDTLNGGAGADSLVGGAGHDLLNGGAGHDLLDGGAGNDSLQGGAGADRLLGRAGHDRLDGGAGHDLLNGGAGDDTLLGGAGRDTLIGGTGADMLYGGADRVRDVFVFNQLADFGRGDALDQIFDFVSGIDVIDVSALDANSRRAGNQDFAFSGTSAQANSVWYSRQGDDLLVQGDRTGDGQADFAFWLRDLDRLTADDFIL</sequence>
<dbReference type="InterPro" id="IPR050557">
    <property type="entry name" value="RTX_toxin/Mannuronan_C5-epim"/>
</dbReference>
<dbReference type="PRINTS" id="PR00313">
    <property type="entry name" value="CABNDNGRPT"/>
</dbReference>
<dbReference type="EMBL" id="QZEW01000127">
    <property type="protein sequence ID" value="RJL04789.1"/>
    <property type="molecule type" value="Genomic_DNA"/>
</dbReference>
<evidence type="ECO:0000256" key="6">
    <source>
        <dbReference type="ARBA" id="ARBA00023026"/>
    </source>
</evidence>
<keyword evidence="7" id="KW-0472">Membrane</keyword>
<accession>A0A418ZWC0</accession>
<evidence type="ECO:0000256" key="3">
    <source>
        <dbReference type="ARBA" id="ARBA00022525"/>
    </source>
</evidence>
<dbReference type="SUPFAM" id="SSF51120">
    <property type="entry name" value="beta-Roll"/>
    <property type="match status" value="4"/>
</dbReference>
<evidence type="ECO:0000256" key="2">
    <source>
        <dbReference type="ARBA" id="ARBA00004613"/>
    </source>
</evidence>